<dbReference type="OrthoDB" id="9810734at2"/>
<dbReference type="GO" id="GO:0035336">
    <property type="term" value="P:long-chain fatty-acyl-CoA metabolic process"/>
    <property type="evidence" value="ECO:0007669"/>
    <property type="project" value="TreeGrafter"/>
</dbReference>
<dbReference type="GO" id="GO:0010345">
    <property type="term" value="P:suberin biosynthetic process"/>
    <property type="evidence" value="ECO:0007669"/>
    <property type="project" value="TreeGrafter"/>
</dbReference>
<evidence type="ECO:0000313" key="3">
    <source>
        <dbReference type="Proteomes" id="UP000321412"/>
    </source>
</evidence>
<dbReference type="Gene3D" id="3.40.50.720">
    <property type="entry name" value="NAD(P)-binding Rossmann-like Domain"/>
    <property type="match status" value="1"/>
</dbReference>
<dbReference type="PANTHER" id="PTHR11011">
    <property type="entry name" value="MALE STERILITY PROTEIN 2-RELATED"/>
    <property type="match status" value="1"/>
</dbReference>
<dbReference type="Proteomes" id="UP000321412">
    <property type="component" value="Unassembled WGS sequence"/>
</dbReference>
<dbReference type="GO" id="GO:0080019">
    <property type="term" value="F:alcohol-forming very long-chain fatty acyl-CoA reductase activity"/>
    <property type="evidence" value="ECO:0007669"/>
    <property type="project" value="InterPro"/>
</dbReference>
<dbReference type="RefSeq" id="WP_146980173.1">
    <property type="nucleotide sequence ID" value="NZ_VOSM01000002.1"/>
</dbReference>
<dbReference type="EMBL" id="VOSM01000002">
    <property type="protein sequence ID" value="TXD38231.1"/>
    <property type="molecule type" value="Genomic_DNA"/>
</dbReference>
<dbReference type="Pfam" id="PF07993">
    <property type="entry name" value="NAD_binding_4"/>
    <property type="match status" value="1"/>
</dbReference>
<dbReference type="SUPFAM" id="SSF51735">
    <property type="entry name" value="NAD(P)-binding Rossmann-fold domains"/>
    <property type="match status" value="1"/>
</dbReference>
<reference evidence="2 3" key="1">
    <citation type="submission" date="2019-08" db="EMBL/GenBank/DDBJ databases">
        <title>Bradymonadales sp. TMQ4.</title>
        <authorList>
            <person name="Liang Q."/>
        </authorList>
    </citation>
    <scope>NUCLEOTIDE SEQUENCE [LARGE SCALE GENOMIC DNA]</scope>
    <source>
        <strain evidence="2 3">TMQ4</strain>
    </source>
</reference>
<evidence type="ECO:0000313" key="2">
    <source>
        <dbReference type="EMBL" id="TXD38231.1"/>
    </source>
</evidence>
<comment type="caution">
    <text evidence="2">The sequence shown here is derived from an EMBL/GenBank/DDBJ whole genome shotgun (WGS) entry which is preliminary data.</text>
</comment>
<gene>
    <name evidence="2" type="ORF">FRC98_04860</name>
</gene>
<sequence length="364" mass="40569">MTTPETIDRPILMTGFPGFLATHLVEELARRTEASLDLLVLASEYEQATRRLATLSERHPSLQGRARLVRGDITREKLGLSDADHTRLVESVGVVWHLAAIYDLAVSRDVAFKVNVGGTRHVLDFCEACTELSRLNYVSTCYVSGDRRGTFREDELDLGQGFKNHYEETKFWAEVEVQRRSSEIPTTIFRPGITVGDSRTGATEKFDGPYYVFGLLERLPEWLPIPNVGRGEAKVNIVPIDVLVTALAALGHEAGNEGQVFHLADPNPMRAREIIERTLEHMGRTPAVGSVPETWVEKALGNAQLESWTGVPQEALAYFNHPAHYDTRQANAALARHGIEFPHLSFYLPTLLDAFARRDEAPAT</sequence>
<name>A0A5C6X8N1_9DELT</name>
<proteinExistence type="predicted"/>
<protein>
    <submittedName>
        <fullName evidence="2">SDR family oxidoreductase</fullName>
    </submittedName>
</protein>
<dbReference type="InterPro" id="IPR036291">
    <property type="entry name" value="NAD(P)-bd_dom_sf"/>
</dbReference>
<keyword evidence="3" id="KW-1185">Reference proteome</keyword>
<dbReference type="AlphaFoldDB" id="A0A5C6X8N1"/>
<dbReference type="InterPro" id="IPR026055">
    <property type="entry name" value="FAR"/>
</dbReference>
<dbReference type="InterPro" id="IPR013120">
    <property type="entry name" value="FAR_NAD-bd"/>
</dbReference>
<evidence type="ECO:0000259" key="1">
    <source>
        <dbReference type="Pfam" id="PF07993"/>
    </source>
</evidence>
<accession>A0A5C6X8N1</accession>
<feature type="domain" description="Thioester reductase (TE)" evidence="1">
    <location>
        <begin position="14"/>
        <end position="246"/>
    </location>
</feature>
<organism evidence="2 3">
    <name type="scientific">Lujinxingia vulgaris</name>
    <dbReference type="NCBI Taxonomy" id="2600176"/>
    <lineage>
        <taxon>Bacteria</taxon>
        <taxon>Deltaproteobacteria</taxon>
        <taxon>Bradymonadales</taxon>
        <taxon>Lujinxingiaceae</taxon>
        <taxon>Lujinxingia</taxon>
    </lineage>
</organism>
<dbReference type="CDD" id="cd05263">
    <property type="entry name" value="MupV_like_SDR_e"/>
    <property type="match status" value="1"/>
</dbReference>
<dbReference type="PANTHER" id="PTHR11011:SF45">
    <property type="entry name" value="FATTY ACYL-COA REDUCTASE CG8306-RELATED"/>
    <property type="match status" value="1"/>
</dbReference>